<evidence type="ECO:0000256" key="1">
    <source>
        <dbReference type="SAM" id="MobiDB-lite"/>
    </source>
</evidence>
<keyword evidence="3" id="KW-1185">Reference proteome</keyword>
<gene>
    <name evidence="2" type="ORF">KUF71_026279</name>
</gene>
<protein>
    <submittedName>
        <fullName evidence="2">GTPase Era</fullName>
    </submittedName>
</protein>
<comment type="caution">
    <text evidence="2">The sequence shown here is derived from an EMBL/GenBank/DDBJ whole genome shotgun (WGS) entry which is preliminary data.</text>
</comment>
<reference evidence="2" key="2">
    <citation type="journal article" date="2023" name="BMC Genomics">
        <title>Pest status, molecular evolution, and epigenetic factors derived from the genome assembly of Frankliniella fusca, a thysanopteran phytovirus vector.</title>
        <authorList>
            <person name="Catto M.A."/>
            <person name="Labadie P.E."/>
            <person name="Jacobson A.L."/>
            <person name="Kennedy G.G."/>
            <person name="Srinivasan R."/>
            <person name="Hunt B.G."/>
        </authorList>
    </citation>
    <scope>NUCLEOTIDE SEQUENCE</scope>
    <source>
        <strain evidence="2">PL_HMW_Pooled</strain>
    </source>
</reference>
<dbReference type="EMBL" id="JAHWGI010000836">
    <property type="protein sequence ID" value="KAK3918000.1"/>
    <property type="molecule type" value="Genomic_DNA"/>
</dbReference>
<organism evidence="2 3">
    <name type="scientific">Frankliniella fusca</name>
    <dbReference type="NCBI Taxonomy" id="407009"/>
    <lineage>
        <taxon>Eukaryota</taxon>
        <taxon>Metazoa</taxon>
        <taxon>Ecdysozoa</taxon>
        <taxon>Arthropoda</taxon>
        <taxon>Hexapoda</taxon>
        <taxon>Insecta</taxon>
        <taxon>Pterygota</taxon>
        <taxon>Neoptera</taxon>
        <taxon>Paraneoptera</taxon>
        <taxon>Thysanoptera</taxon>
        <taxon>Terebrantia</taxon>
        <taxon>Thripoidea</taxon>
        <taxon>Thripidae</taxon>
        <taxon>Frankliniella</taxon>
    </lineage>
</organism>
<dbReference type="Proteomes" id="UP001219518">
    <property type="component" value="Unassembled WGS sequence"/>
</dbReference>
<accession>A0AAE1HCP9</accession>
<reference evidence="2" key="1">
    <citation type="submission" date="2021-07" db="EMBL/GenBank/DDBJ databases">
        <authorList>
            <person name="Catto M.A."/>
            <person name="Jacobson A."/>
            <person name="Kennedy G."/>
            <person name="Labadie P."/>
            <person name="Hunt B.G."/>
            <person name="Srinivasan R."/>
        </authorList>
    </citation>
    <scope>NUCLEOTIDE SEQUENCE</scope>
    <source>
        <strain evidence="2">PL_HMW_Pooled</strain>
        <tissue evidence="2">Head</tissue>
    </source>
</reference>
<feature type="region of interest" description="Disordered" evidence="1">
    <location>
        <begin position="156"/>
        <end position="177"/>
    </location>
</feature>
<evidence type="ECO:0000313" key="2">
    <source>
        <dbReference type="EMBL" id="KAK3918000.1"/>
    </source>
</evidence>
<name>A0AAE1HCP9_9NEOP</name>
<proteinExistence type="predicted"/>
<dbReference type="AlphaFoldDB" id="A0AAE1HCP9"/>
<evidence type="ECO:0000313" key="3">
    <source>
        <dbReference type="Proteomes" id="UP001219518"/>
    </source>
</evidence>
<sequence length="305" mass="34135">MHADKVQGPSRLRMVAKGRLLVVPVVAVSSEVAGFEDPLHPEMPPAYDSFCLNLASGDRVSCINDYVMDIVGSSYTFTPPSSDLVEICGNHVDKKASLFEADYVTSESLIVQETILDYIKEEVEEEKQVQQDIEVQEEESSHQFGEVRIGLVKLESKDAGQSQQDTDVDDGKIEGSAVSSHQSKVTLKRQSSHDYAVISDMYSLLEDFKTMARSGRSLLCCQPPVLHALVMCVLCGDQFLGKADRLLQLFRHIEVVHPSDAFHLILETIQRYDVLITHMRKTIEFDKLFGTRYYSSGTMLLLPDL</sequence>